<dbReference type="EMBL" id="KE343479">
    <property type="protein sequence ID" value="EXB30278.1"/>
    <property type="molecule type" value="Genomic_DNA"/>
</dbReference>
<name>W9QEE2_9ROSA</name>
<accession>W9QEE2</accession>
<evidence type="ECO:0000313" key="2">
    <source>
        <dbReference type="Proteomes" id="UP000030645"/>
    </source>
</evidence>
<dbReference type="AlphaFoldDB" id="W9QEE2"/>
<organism evidence="1 2">
    <name type="scientific">Morus notabilis</name>
    <dbReference type="NCBI Taxonomy" id="981085"/>
    <lineage>
        <taxon>Eukaryota</taxon>
        <taxon>Viridiplantae</taxon>
        <taxon>Streptophyta</taxon>
        <taxon>Embryophyta</taxon>
        <taxon>Tracheophyta</taxon>
        <taxon>Spermatophyta</taxon>
        <taxon>Magnoliopsida</taxon>
        <taxon>eudicotyledons</taxon>
        <taxon>Gunneridae</taxon>
        <taxon>Pentapetalae</taxon>
        <taxon>rosids</taxon>
        <taxon>fabids</taxon>
        <taxon>Rosales</taxon>
        <taxon>Moraceae</taxon>
        <taxon>Moreae</taxon>
        <taxon>Morus</taxon>
    </lineage>
</organism>
<proteinExistence type="predicted"/>
<keyword evidence="2" id="KW-1185">Reference proteome</keyword>
<reference evidence="2" key="1">
    <citation type="submission" date="2013-01" db="EMBL/GenBank/DDBJ databases">
        <title>Draft Genome Sequence of a Mulberry Tree, Morus notabilis C.K. Schneid.</title>
        <authorList>
            <person name="He N."/>
            <person name="Zhao S."/>
        </authorList>
    </citation>
    <scope>NUCLEOTIDE SEQUENCE</scope>
</reference>
<dbReference type="Proteomes" id="UP000030645">
    <property type="component" value="Unassembled WGS sequence"/>
</dbReference>
<evidence type="ECO:0000313" key="1">
    <source>
        <dbReference type="EMBL" id="EXB30278.1"/>
    </source>
</evidence>
<protein>
    <submittedName>
        <fullName evidence="1">Uncharacterized protein</fullName>
    </submittedName>
</protein>
<sequence>MCQDKPKASRLSEFDETHRYSDAQTLKRSELGHSDAQMLKHLYARGASTPPDPLVFRLCSSHVE</sequence>
<gene>
    <name evidence="1" type="ORF">L484_020918</name>
</gene>